<dbReference type="EMBL" id="CASHTH010003024">
    <property type="protein sequence ID" value="CAI8039075.1"/>
    <property type="molecule type" value="Genomic_DNA"/>
</dbReference>
<reference evidence="2" key="1">
    <citation type="submission" date="2023-03" db="EMBL/GenBank/DDBJ databases">
        <authorList>
            <person name="Steffen K."/>
            <person name="Cardenas P."/>
        </authorList>
    </citation>
    <scope>NUCLEOTIDE SEQUENCE</scope>
</reference>
<dbReference type="AlphaFoldDB" id="A0AA35SZM7"/>
<keyword evidence="3" id="KW-1185">Reference proteome</keyword>
<organism evidence="2 3">
    <name type="scientific">Geodia barretti</name>
    <name type="common">Barrett's horny sponge</name>
    <dbReference type="NCBI Taxonomy" id="519541"/>
    <lineage>
        <taxon>Eukaryota</taxon>
        <taxon>Metazoa</taxon>
        <taxon>Porifera</taxon>
        <taxon>Demospongiae</taxon>
        <taxon>Heteroscleromorpha</taxon>
        <taxon>Tetractinellida</taxon>
        <taxon>Astrophorina</taxon>
        <taxon>Geodiidae</taxon>
        <taxon>Geodia</taxon>
    </lineage>
</organism>
<proteinExistence type="predicted"/>
<evidence type="ECO:0000256" key="1">
    <source>
        <dbReference type="SAM" id="MobiDB-lite"/>
    </source>
</evidence>
<name>A0AA35SZM7_GEOBA</name>
<feature type="compositionally biased region" description="Polar residues" evidence="1">
    <location>
        <begin position="1"/>
        <end position="16"/>
    </location>
</feature>
<sequence>MQQNLLTTSVDTSLHSPSEHPTPERKLRAVQALPTTIQRTRFARANRLLSRLPLALLPEHTPLKKPDIVQEFRVTNIISV</sequence>
<comment type="caution">
    <text evidence="2">The sequence shown here is derived from an EMBL/GenBank/DDBJ whole genome shotgun (WGS) entry which is preliminary data.</text>
</comment>
<dbReference type="Proteomes" id="UP001174909">
    <property type="component" value="Unassembled WGS sequence"/>
</dbReference>
<feature type="region of interest" description="Disordered" evidence="1">
    <location>
        <begin position="1"/>
        <end position="25"/>
    </location>
</feature>
<accession>A0AA35SZM7</accession>
<evidence type="ECO:0000313" key="2">
    <source>
        <dbReference type="EMBL" id="CAI8039075.1"/>
    </source>
</evidence>
<evidence type="ECO:0000313" key="3">
    <source>
        <dbReference type="Proteomes" id="UP001174909"/>
    </source>
</evidence>
<protein>
    <submittedName>
        <fullName evidence="2">Uncharacterized protein</fullName>
    </submittedName>
</protein>
<gene>
    <name evidence="2" type="ORF">GBAR_LOCUS21734</name>
</gene>